<keyword evidence="3" id="KW-1185">Reference proteome</keyword>
<proteinExistence type="predicted"/>
<keyword evidence="1" id="KW-0812">Transmembrane</keyword>
<dbReference type="Proteomes" id="UP001497512">
    <property type="component" value="Chromosome 9"/>
</dbReference>
<protein>
    <submittedName>
        <fullName evidence="2">Uncharacterized protein</fullName>
    </submittedName>
</protein>
<keyword evidence="1" id="KW-1133">Transmembrane helix</keyword>
<organism evidence="2 3">
    <name type="scientific">Sphagnum troendelagicum</name>
    <dbReference type="NCBI Taxonomy" id="128251"/>
    <lineage>
        <taxon>Eukaryota</taxon>
        <taxon>Viridiplantae</taxon>
        <taxon>Streptophyta</taxon>
        <taxon>Embryophyta</taxon>
        <taxon>Bryophyta</taxon>
        <taxon>Sphagnophytina</taxon>
        <taxon>Sphagnopsida</taxon>
        <taxon>Sphagnales</taxon>
        <taxon>Sphagnaceae</taxon>
        <taxon>Sphagnum</taxon>
    </lineage>
</organism>
<evidence type="ECO:0000313" key="3">
    <source>
        <dbReference type="Proteomes" id="UP001497512"/>
    </source>
</evidence>
<dbReference type="EMBL" id="OZ019901">
    <property type="protein sequence ID" value="CAK9236917.1"/>
    <property type="molecule type" value="Genomic_DNA"/>
</dbReference>
<reference evidence="2" key="1">
    <citation type="submission" date="2024-02" db="EMBL/GenBank/DDBJ databases">
        <authorList>
            <consortium name="ELIXIR-Norway"/>
            <consortium name="Elixir Norway"/>
        </authorList>
    </citation>
    <scope>NUCLEOTIDE SEQUENCE</scope>
</reference>
<evidence type="ECO:0000313" key="2">
    <source>
        <dbReference type="EMBL" id="CAK9236917.1"/>
    </source>
</evidence>
<evidence type="ECO:0000256" key="1">
    <source>
        <dbReference type="SAM" id="Phobius"/>
    </source>
</evidence>
<keyword evidence="1" id="KW-0472">Membrane</keyword>
<accession>A0ABP0V392</accession>
<sequence>MFQILSNLEWLIVINRISCPHFHDLWVLSDHMFLIFHSLQSVISVLQIWISALAGYHC</sequence>
<gene>
    <name evidence="2" type="ORF">CSSPTR1EN2_LOCUS23317</name>
</gene>
<feature type="transmembrane region" description="Helical" evidence="1">
    <location>
        <begin position="34"/>
        <end position="56"/>
    </location>
</feature>
<name>A0ABP0V392_9BRYO</name>